<dbReference type="AlphaFoldDB" id="A0A2H0W7F8"/>
<organism evidence="2 3">
    <name type="scientific">Candidatus Berkelbacteria bacterium CG10_big_fil_rev_8_21_14_0_10_43_13</name>
    <dbReference type="NCBI Taxonomy" id="1974514"/>
    <lineage>
        <taxon>Bacteria</taxon>
        <taxon>Candidatus Berkelbacteria</taxon>
    </lineage>
</organism>
<evidence type="ECO:0000313" key="2">
    <source>
        <dbReference type="EMBL" id="PIS08019.1"/>
    </source>
</evidence>
<evidence type="ECO:0000256" key="1">
    <source>
        <dbReference type="SAM" id="MobiDB-lite"/>
    </source>
</evidence>
<dbReference type="Proteomes" id="UP000231382">
    <property type="component" value="Unassembled WGS sequence"/>
</dbReference>
<sequence length="368" mass="39790">MTVLFIDTRDRLLSVWTASVTQTATGLVLRLAAQLGSLAELVANRGRRMEFPLVIGTGGYQAQSSAGFVSVRCGSWGVARPDIVGGTGFGYEKYLETEGRTRRVGDGLRRFREPLPAVFLPAGCTVETVLTHGNSNHDTANAAVAGLELLGAGLGVVVIAEGQSDRTRGFAIRGFAADRTGQGWREEMPLEHRLELFTLATAAVDEALRAFVDQRVASKVADRRVCWRVAEHLAAMFAAANALDELPEFAGAVEAVGIEAVAENLRARLDVRNYMIEAKEDGLTVLQRGLAAAPPVVAGRLPRGRAPVEWATVFTLEGFTLEVTLDPDEGVEAVVEEAEPPRARRRMRRPAPTALGYQEKEVDEPEDE</sequence>
<proteinExistence type="predicted"/>
<comment type="caution">
    <text evidence="2">The sequence shown here is derived from an EMBL/GenBank/DDBJ whole genome shotgun (WGS) entry which is preliminary data.</text>
</comment>
<dbReference type="EMBL" id="PEZW01000005">
    <property type="protein sequence ID" value="PIS08019.1"/>
    <property type="molecule type" value="Genomic_DNA"/>
</dbReference>
<feature type="region of interest" description="Disordered" evidence="1">
    <location>
        <begin position="332"/>
        <end position="368"/>
    </location>
</feature>
<reference evidence="3" key="1">
    <citation type="submission" date="2017-09" db="EMBL/GenBank/DDBJ databases">
        <title>Depth-based differentiation of microbial function through sediment-hosted aquifers and enrichment of novel symbionts in the deep terrestrial subsurface.</title>
        <authorList>
            <person name="Probst A.J."/>
            <person name="Ladd B."/>
            <person name="Jarett J.K."/>
            <person name="Geller-Mcgrath D.E."/>
            <person name="Sieber C.M.K."/>
            <person name="Emerson J.B."/>
            <person name="Anantharaman K."/>
            <person name="Thomas B.C."/>
            <person name="Malmstrom R."/>
            <person name="Stieglmeier M."/>
            <person name="Klingl A."/>
            <person name="Woyke T."/>
            <person name="Ryan C.M."/>
            <person name="Banfield J.F."/>
        </authorList>
    </citation>
    <scope>NUCLEOTIDE SEQUENCE [LARGE SCALE GENOMIC DNA]</scope>
</reference>
<gene>
    <name evidence="2" type="ORF">COT78_00525</name>
</gene>
<name>A0A2H0W7F8_9BACT</name>
<evidence type="ECO:0000313" key="3">
    <source>
        <dbReference type="Proteomes" id="UP000231382"/>
    </source>
</evidence>
<accession>A0A2H0W7F8</accession>
<protein>
    <submittedName>
        <fullName evidence="2">Uncharacterized protein</fullName>
    </submittedName>
</protein>